<comment type="caution">
    <text evidence="5">The sequence shown here is derived from an EMBL/GenBank/DDBJ whole genome shotgun (WGS) entry which is preliminary data.</text>
</comment>
<name>A0A9D4DFU1_DREPO</name>
<dbReference type="InterPro" id="IPR016024">
    <property type="entry name" value="ARM-type_fold"/>
</dbReference>
<reference evidence="5" key="1">
    <citation type="journal article" date="2019" name="bioRxiv">
        <title>The Genome of the Zebra Mussel, Dreissena polymorpha: A Resource for Invasive Species Research.</title>
        <authorList>
            <person name="McCartney M.A."/>
            <person name="Auch B."/>
            <person name="Kono T."/>
            <person name="Mallez S."/>
            <person name="Zhang Y."/>
            <person name="Obille A."/>
            <person name="Becker A."/>
            <person name="Abrahante J.E."/>
            <person name="Garbe J."/>
            <person name="Badalamenti J.P."/>
            <person name="Herman A."/>
            <person name="Mangelson H."/>
            <person name="Liachko I."/>
            <person name="Sullivan S."/>
            <person name="Sone E.D."/>
            <person name="Koren S."/>
            <person name="Silverstein K.A.T."/>
            <person name="Beckman K.B."/>
            <person name="Gohl D.M."/>
        </authorList>
    </citation>
    <scope>NUCLEOTIDE SEQUENCE</scope>
    <source>
        <strain evidence="5">Duluth1</strain>
        <tissue evidence="5">Whole animal</tissue>
    </source>
</reference>
<gene>
    <name evidence="5" type="ORF">DPMN_181225</name>
</gene>
<comment type="subcellular location">
    <subcellularLocation>
        <location evidence="1">Cytoplasm</location>
    </subcellularLocation>
</comment>
<dbReference type="AlphaFoldDB" id="A0A9D4DFU1"/>
<dbReference type="Pfam" id="PF02854">
    <property type="entry name" value="MIF4G"/>
    <property type="match status" value="1"/>
</dbReference>
<reference evidence="5" key="2">
    <citation type="submission" date="2020-11" db="EMBL/GenBank/DDBJ databases">
        <authorList>
            <person name="McCartney M.A."/>
            <person name="Auch B."/>
            <person name="Kono T."/>
            <person name="Mallez S."/>
            <person name="Becker A."/>
            <person name="Gohl D.M."/>
            <person name="Silverstein K.A.T."/>
            <person name="Koren S."/>
            <person name="Bechman K.B."/>
            <person name="Herman A."/>
            <person name="Abrahante J.E."/>
            <person name="Garbe J."/>
        </authorList>
    </citation>
    <scope>NUCLEOTIDE SEQUENCE</scope>
    <source>
        <strain evidence="5">Duluth1</strain>
        <tissue evidence="5">Whole animal</tissue>
    </source>
</reference>
<dbReference type="PANTHER" id="PTHR23254">
    <property type="entry name" value="EIF4G DOMAIN PROTEIN"/>
    <property type="match status" value="1"/>
</dbReference>
<keyword evidence="3" id="KW-0810">Translation regulation</keyword>
<evidence type="ECO:0000313" key="5">
    <source>
        <dbReference type="EMBL" id="KAH3746809.1"/>
    </source>
</evidence>
<dbReference type="InterPro" id="IPR003890">
    <property type="entry name" value="MIF4G-like_typ-3"/>
</dbReference>
<organism evidence="5 6">
    <name type="scientific">Dreissena polymorpha</name>
    <name type="common">Zebra mussel</name>
    <name type="synonym">Mytilus polymorpha</name>
    <dbReference type="NCBI Taxonomy" id="45954"/>
    <lineage>
        <taxon>Eukaryota</taxon>
        <taxon>Metazoa</taxon>
        <taxon>Spiralia</taxon>
        <taxon>Lophotrochozoa</taxon>
        <taxon>Mollusca</taxon>
        <taxon>Bivalvia</taxon>
        <taxon>Autobranchia</taxon>
        <taxon>Heteroconchia</taxon>
        <taxon>Euheterodonta</taxon>
        <taxon>Imparidentia</taxon>
        <taxon>Neoheterodontei</taxon>
        <taxon>Myida</taxon>
        <taxon>Dreissenoidea</taxon>
        <taxon>Dreissenidae</taxon>
        <taxon>Dreissena</taxon>
    </lineage>
</organism>
<protein>
    <recommendedName>
        <fullName evidence="4">MIF4G domain-containing protein</fullName>
    </recommendedName>
</protein>
<accession>A0A9D4DFU1</accession>
<dbReference type="GO" id="GO:0008494">
    <property type="term" value="F:translation activator activity"/>
    <property type="evidence" value="ECO:0007669"/>
    <property type="project" value="TreeGrafter"/>
</dbReference>
<evidence type="ECO:0000256" key="1">
    <source>
        <dbReference type="ARBA" id="ARBA00004496"/>
    </source>
</evidence>
<dbReference type="GO" id="GO:0006446">
    <property type="term" value="P:regulation of translational initiation"/>
    <property type="evidence" value="ECO:0007669"/>
    <property type="project" value="TreeGrafter"/>
</dbReference>
<keyword evidence="2" id="KW-0963">Cytoplasm</keyword>
<dbReference type="SMART" id="SM00543">
    <property type="entry name" value="MIF4G"/>
    <property type="match status" value="1"/>
</dbReference>
<dbReference type="GO" id="GO:0005829">
    <property type="term" value="C:cytosol"/>
    <property type="evidence" value="ECO:0007669"/>
    <property type="project" value="TreeGrafter"/>
</dbReference>
<dbReference type="InterPro" id="IPR051367">
    <property type="entry name" value="mRNA_TranslReg/HistoneTransl"/>
</dbReference>
<feature type="domain" description="MIF4G" evidence="4">
    <location>
        <begin position="35"/>
        <end position="238"/>
    </location>
</feature>
<evidence type="ECO:0000256" key="3">
    <source>
        <dbReference type="ARBA" id="ARBA00022845"/>
    </source>
</evidence>
<dbReference type="Proteomes" id="UP000828390">
    <property type="component" value="Unassembled WGS sequence"/>
</dbReference>
<dbReference type="PANTHER" id="PTHR23254:SF16">
    <property type="entry name" value="CBP80_20-DEPENDENT TRANSLATION INITIATION FACTOR"/>
    <property type="match status" value="1"/>
</dbReference>
<dbReference type="Gene3D" id="1.25.40.180">
    <property type="match status" value="1"/>
</dbReference>
<evidence type="ECO:0000256" key="2">
    <source>
        <dbReference type="ARBA" id="ARBA00022490"/>
    </source>
</evidence>
<dbReference type="GO" id="GO:0003723">
    <property type="term" value="F:RNA binding"/>
    <property type="evidence" value="ECO:0007669"/>
    <property type="project" value="InterPro"/>
</dbReference>
<keyword evidence="6" id="KW-1185">Reference proteome</keyword>
<dbReference type="SUPFAM" id="SSF48371">
    <property type="entry name" value="ARM repeat"/>
    <property type="match status" value="1"/>
</dbReference>
<evidence type="ECO:0000313" key="6">
    <source>
        <dbReference type="Proteomes" id="UP000828390"/>
    </source>
</evidence>
<dbReference type="EMBL" id="JAIWYP010000010">
    <property type="protein sequence ID" value="KAH3746809.1"/>
    <property type="molecule type" value="Genomic_DNA"/>
</dbReference>
<proteinExistence type="predicted"/>
<sequence>MFNVKHNNHSIGHNPFNINFFKVSSNGSSTNSQSLTEIEDLISNLNLDITDMELETLLELAQNSPSDDASIKKMAEIVYTKCVKDREFSKTGAFICDKLAAVENNGTKFRSSLLSLVQMDYKEKDRLRAESVSKFLNSFSLMCQIFGTMRTAGGEVFKPLVGPVFECFQLILDDKRCNTDEYECVCEQLQCIGRDLEQNDREKMDQLMEKIRTKIIRDGASPQARCSLLELMECYCRGWKALSNDVTRFYYDTSMDILTD</sequence>
<evidence type="ECO:0000259" key="4">
    <source>
        <dbReference type="SMART" id="SM00543"/>
    </source>
</evidence>